<gene>
    <name evidence="2" type="ORF">EGT74_06620</name>
</gene>
<evidence type="ECO:0000313" key="3">
    <source>
        <dbReference type="Proteomes" id="UP000278351"/>
    </source>
</evidence>
<feature type="region of interest" description="Disordered" evidence="1">
    <location>
        <begin position="181"/>
        <end position="223"/>
    </location>
</feature>
<sequence length="400" mass="43059">MASLQASAPATRHLLAALPPNAVPYWQFALTGTRQQTFVTLIPFKTSQDSLFTGFIALEADSLIHFSAFDTKDPGSMPPAFASAPEKFEINHALNALNHRGFGKKVYSTAGLSAADLHRLDQVKRPADSQLQEDDIFLPVESCYNWSTCIGDGYGNCIGETYYFSECITITYWIDTSNPPPGYPYDEPGMGDGGVQPPDPSHPGGPSGTPPAPMPPPQTPIDNLQQYLDCFTSQLPAKVTIYVDQPVPGSTEPVSILGGIGHAYLSFEQQADDQLIRRTIGFYAADGVDPFRHKSSAAILGNDAGRTYDVKLTIEVSGAQLEAMLVAVKGYPEAYHMDDYNCVNFVLDVAGPGGIVLPRTRGWWYTGSGLNPGNLGEDLRKQTGAIGQSGQCLPDTGSCQ</sequence>
<protein>
    <submittedName>
        <fullName evidence="2">Uncharacterized protein</fullName>
    </submittedName>
</protein>
<reference evidence="2 3" key="1">
    <citation type="submission" date="2018-11" db="EMBL/GenBank/DDBJ databases">
        <title>Chitinophaga lutea sp.nov., isolate from arsenic contaminated soil.</title>
        <authorList>
            <person name="Zong Y."/>
        </authorList>
    </citation>
    <scope>NUCLEOTIDE SEQUENCE [LARGE SCALE GENOMIC DNA]</scope>
    <source>
        <strain evidence="2 3">ZY74</strain>
    </source>
</reference>
<name>A0A3N4Q1X1_9BACT</name>
<keyword evidence="3" id="KW-1185">Reference proteome</keyword>
<organism evidence="2 3">
    <name type="scientific">Chitinophaga lutea</name>
    <dbReference type="NCBI Taxonomy" id="2488634"/>
    <lineage>
        <taxon>Bacteria</taxon>
        <taxon>Pseudomonadati</taxon>
        <taxon>Bacteroidota</taxon>
        <taxon>Chitinophagia</taxon>
        <taxon>Chitinophagales</taxon>
        <taxon>Chitinophagaceae</taxon>
        <taxon>Chitinophaga</taxon>
    </lineage>
</organism>
<accession>A0A3N4Q1X1</accession>
<evidence type="ECO:0000256" key="1">
    <source>
        <dbReference type="SAM" id="MobiDB-lite"/>
    </source>
</evidence>
<feature type="compositionally biased region" description="Pro residues" evidence="1">
    <location>
        <begin position="197"/>
        <end position="219"/>
    </location>
</feature>
<dbReference type="AlphaFoldDB" id="A0A3N4Q1X1"/>
<dbReference type="EMBL" id="RPDH01000001">
    <property type="protein sequence ID" value="RPE13199.1"/>
    <property type="molecule type" value="Genomic_DNA"/>
</dbReference>
<comment type="caution">
    <text evidence="2">The sequence shown here is derived from an EMBL/GenBank/DDBJ whole genome shotgun (WGS) entry which is preliminary data.</text>
</comment>
<dbReference type="Proteomes" id="UP000278351">
    <property type="component" value="Unassembled WGS sequence"/>
</dbReference>
<proteinExistence type="predicted"/>
<evidence type="ECO:0000313" key="2">
    <source>
        <dbReference type="EMBL" id="RPE13199.1"/>
    </source>
</evidence>